<evidence type="ECO:0000256" key="2">
    <source>
        <dbReference type="ARBA" id="ARBA00022475"/>
    </source>
</evidence>
<feature type="transmembrane region" description="Helical" evidence="6">
    <location>
        <begin position="118"/>
        <end position="140"/>
    </location>
</feature>
<feature type="transmembrane region" description="Helical" evidence="6">
    <location>
        <begin position="223"/>
        <end position="245"/>
    </location>
</feature>
<dbReference type="InterPro" id="IPR050833">
    <property type="entry name" value="Poly_Biosynth_Transport"/>
</dbReference>
<evidence type="ECO:0000256" key="6">
    <source>
        <dbReference type="SAM" id="Phobius"/>
    </source>
</evidence>
<gene>
    <name evidence="7" type="ORF">ABQM86_16465</name>
</gene>
<feature type="transmembrane region" description="Helical" evidence="6">
    <location>
        <begin position="362"/>
        <end position="380"/>
    </location>
</feature>
<feature type="transmembrane region" description="Helical" evidence="6">
    <location>
        <begin position="419"/>
        <end position="438"/>
    </location>
</feature>
<feature type="transmembrane region" description="Helical" evidence="6">
    <location>
        <begin position="807"/>
        <end position="826"/>
    </location>
</feature>
<feature type="transmembrane region" description="Helical" evidence="6">
    <location>
        <begin position="184"/>
        <end position="202"/>
    </location>
</feature>
<feature type="transmembrane region" description="Helical" evidence="6">
    <location>
        <begin position="642"/>
        <end position="659"/>
    </location>
</feature>
<feature type="transmembrane region" description="Helical" evidence="6">
    <location>
        <begin position="386"/>
        <end position="407"/>
    </location>
</feature>
<dbReference type="GO" id="GO:0005886">
    <property type="term" value="C:plasma membrane"/>
    <property type="evidence" value="ECO:0007669"/>
    <property type="project" value="UniProtKB-SubCell"/>
</dbReference>
<feature type="transmembrane region" description="Helical" evidence="6">
    <location>
        <begin position="21"/>
        <end position="46"/>
    </location>
</feature>
<evidence type="ECO:0000256" key="4">
    <source>
        <dbReference type="ARBA" id="ARBA00022989"/>
    </source>
</evidence>
<keyword evidence="5 6" id="KW-0472">Membrane</keyword>
<dbReference type="AlphaFoldDB" id="A0AB39YNF8"/>
<feature type="transmembrane region" description="Helical" evidence="6">
    <location>
        <begin position="779"/>
        <end position="800"/>
    </location>
</feature>
<proteinExistence type="predicted"/>
<dbReference type="PANTHER" id="PTHR30250:SF11">
    <property type="entry name" value="O-ANTIGEN TRANSPORTER-RELATED"/>
    <property type="match status" value="1"/>
</dbReference>
<feature type="transmembrane region" description="Helical" evidence="6">
    <location>
        <begin position="619"/>
        <end position="635"/>
    </location>
</feature>
<feature type="transmembrane region" description="Helical" evidence="6">
    <location>
        <begin position="715"/>
        <end position="738"/>
    </location>
</feature>
<evidence type="ECO:0000256" key="5">
    <source>
        <dbReference type="ARBA" id="ARBA00023136"/>
    </source>
</evidence>
<protein>
    <submittedName>
        <fullName evidence="7">Uncharacterized protein</fullName>
    </submittedName>
</protein>
<feature type="transmembrane region" description="Helical" evidence="6">
    <location>
        <begin position="861"/>
        <end position="882"/>
    </location>
</feature>
<name>A0AB39YNF8_9MICC</name>
<feature type="transmembrane region" description="Helical" evidence="6">
    <location>
        <begin position="679"/>
        <end position="703"/>
    </location>
</feature>
<feature type="transmembrane region" description="Helical" evidence="6">
    <location>
        <begin position="832"/>
        <end position="849"/>
    </location>
</feature>
<feature type="transmembrane region" description="Helical" evidence="6">
    <location>
        <begin position="444"/>
        <end position="464"/>
    </location>
</feature>
<accession>A0AB39YNF8</accession>
<comment type="subcellular location">
    <subcellularLocation>
        <location evidence="1">Cell membrane</location>
        <topology evidence="1">Multi-pass membrane protein</topology>
    </subcellularLocation>
</comment>
<feature type="transmembrane region" description="Helical" evidence="6">
    <location>
        <begin position="152"/>
        <end position="178"/>
    </location>
</feature>
<dbReference type="PANTHER" id="PTHR30250">
    <property type="entry name" value="PST FAMILY PREDICTED COLANIC ACID TRANSPORTER"/>
    <property type="match status" value="1"/>
</dbReference>
<organism evidence="7">
    <name type="scientific">Paenarthrobacter sp. AMU7</name>
    <dbReference type="NCBI Taxonomy" id="3162492"/>
    <lineage>
        <taxon>Bacteria</taxon>
        <taxon>Bacillati</taxon>
        <taxon>Actinomycetota</taxon>
        <taxon>Actinomycetes</taxon>
        <taxon>Micrococcales</taxon>
        <taxon>Micrococcaceae</taxon>
        <taxon>Paenarthrobacter</taxon>
    </lineage>
</organism>
<keyword evidence="2" id="KW-1003">Cell membrane</keyword>
<keyword evidence="4 6" id="KW-1133">Transmembrane helix</keyword>
<feature type="transmembrane region" description="Helical" evidence="6">
    <location>
        <begin position="257"/>
        <end position="280"/>
    </location>
</feature>
<evidence type="ECO:0000313" key="7">
    <source>
        <dbReference type="EMBL" id="XDV70542.1"/>
    </source>
</evidence>
<feature type="transmembrane region" description="Helical" evidence="6">
    <location>
        <begin position="94"/>
        <end position="112"/>
    </location>
</feature>
<dbReference type="EMBL" id="CP165735">
    <property type="protein sequence ID" value="XDV70542.1"/>
    <property type="molecule type" value="Genomic_DNA"/>
</dbReference>
<evidence type="ECO:0000256" key="1">
    <source>
        <dbReference type="ARBA" id="ARBA00004651"/>
    </source>
</evidence>
<feature type="transmembrane region" description="Helical" evidence="6">
    <location>
        <begin position="292"/>
        <end position="312"/>
    </location>
</feature>
<dbReference type="RefSeq" id="WP_369744966.1">
    <property type="nucleotide sequence ID" value="NZ_CP165735.1"/>
</dbReference>
<sequence length="1008" mass="106140">MRERPRSHRRASEKDPGIAASSGFLAVSAGVVGVMSYACTLLMATMLDTADYTMFAAAAMILGVVGIVANALVPLPLSHVVAVHPAGSEERRNGVAFSVFVSCLAGVAAAVISGSVTLALADSVLAAVVALAAFVIFVANAPAGWLQGELRFTWYALSTVGEVLLRLIFSVVVIAMAWGAGGAVLGFVVGCLAPLIVPWSFYRDLRWRPRVVLEKWRWAETSDIASVLGVVSVLVGVDVVVVGFLDSGSADAAGFQALATIAKGPVYVAAGTALVAFPLLRTPGANAGQVLGAAFASFGQLAVVAFAIIATAPPLMAGCIVPQKYHGSLGLLPWLAASGLGYAVLMVLSTVLLALRAYRRCQIGLACACLLVVGGLWVGWQVNAVTGMAVGSAVGAVMAGGVLALLARPVLIAAHPGRGAGPFLVLAGALIVALAVAARVQPLVWLALATVSGLMVLAHQRGLLPHRNDVKIRRRRQAGTNGQTIGRRVKPQAPATSPLPNWVAGALSGNLTAFIVVVAGAFGVRALGLERGFELWVDEMLYVRLGESVSAGEFPTLPDGPFFLHPPGYFLLEAGVIKIFGITGEIIEVTLQLRWLNGVMGALTVGLGFLLVRKLSAPTAAWLAAVLLAFEPFILRNNSHAFLETSAMVPGLAGLLLLVDHRQPKSKMLSFLRLATAGLLLGYSILCKDFFFISTVAPVLAAMVWKKTIPWRQGLVVAGFGFVPYVIYLIVVAAHGHFPSWVWAKSNGLLRMSGVEKTTGFTSEGSPSIVSRLIEQSGYFGTSYILLGLCPVVGLLLCFSHHAERRLVGLGGLALGAAGAYSAVFGTFEEQYGYGVMVFGAICSVLVVVELRERYPKGRKALAVVSVIYVVLTVVLGIRTALTLDNGFVRANDWVQANLPADARISVTNSTGHFAYMHDPRFGIWPSAPLMKEQGATYILTQSKPTRQGYGYANPTMLAWLEGHASPMVTTFGPTNGETTIWYVDPSALESAAAANVGVPHKDYGTER</sequence>
<reference evidence="7" key="1">
    <citation type="submission" date="2024-07" db="EMBL/GenBank/DDBJ databases">
        <authorList>
            <person name="Li J."/>
            <person name="Wei H."/>
            <person name="Ma J."/>
        </authorList>
    </citation>
    <scope>NUCLEOTIDE SEQUENCE</scope>
    <source>
        <strain evidence="7">AMU7</strain>
    </source>
</reference>
<keyword evidence="3 6" id="KW-0812">Transmembrane</keyword>
<evidence type="ECO:0000256" key="3">
    <source>
        <dbReference type="ARBA" id="ARBA00022692"/>
    </source>
</evidence>
<feature type="transmembrane region" description="Helical" evidence="6">
    <location>
        <begin position="52"/>
        <end position="73"/>
    </location>
</feature>
<feature type="transmembrane region" description="Helical" evidence="6">
    <location>
        <begin position="595"/>
        <end position="613"/>
    </location>
</feature>
<feature type="transmembrane region" description="Helical" evidence="6">
    <location>
        <begin position="332"/>
        <end position="355"/>
    </location>
</feature>